<keyword evidence="8" id="KW-1278">Translocase</keyword>
<evidence type="ECO:0000256" key="3">
    <source>
        <dbReference type="ARBA" id="ARBA00012944"/>
    </source>
</evidence>
<comment type="catalytic activity">
    <reaction evidence="15">
        <text>a ubiquinone + NADH + 5 H(+)(in) = a ubiquinol + NAD(+) + 4 H(+)(out)</text>
        <dbReference type="Rhea" id="RHEA:29091"/>
        <dbReference type="Rhea" id="RHEA-COMP:9565"/>
        <dbReference type="Rhea" id="RHEA-COMP:9566"/>
        <dbReference type="ChEBI" id="CHEBI:15378"/>
        <dbReference type="ChEBI" id="CHEBI:16389"/>
        <dbReference type="ChEBI" id="CHEBI:17976"/>
        <dbReference type="ChEBI" id="CHEBI:57540"/>
        <dbReference type="ChEBI" id="CHEBI:57945"/>
        <dbReference type="EC" id="7.1.1.2"/>
    </reaction>
</comment>
<accession>A0A8X8M164</accession>
<feature type="transmembrane region" description="Helical" evidence="16">
    <location>
        <begin position="46"/>
        <end position="66"/>
    </location>
</feature>
<evidence type="ECO:0000313" key="17">
    <source>
        <dbReference type="EMBL" id="URW97765.1"/>
    </source>
</evidence>
<evidence type="ECO:0000256" key="12">
    <source>
        <dbReference type="ARBA" id="ARBA00023128"/>
    </source>
</evidence>
<evidence type="ECO:0000256" key="1">
    <source>
        <dbReference type="ARBA" id="ARBA00004225"/>
    </source>
</evidence>
<keyword evidence="10 16" id="KW-1133">Transmembrane helix</keyword>
<dbReference type="AlphaFoldDB" id="A0A8X8M164"/>
<evidence type="ECO:0000256" key="8">
    <source>
        <dbReference type="ARBA" id="ARBA00022967"/>
    </source>
</evidence>
<dbReference type="RefSeq" id="YP_010415044.1">
    <property type="nucleotide sequence ID" value="NC_064400.1"/>
</dbReference>
<evidence type="ECO:0000256" key="16">
    <source>
        <dbReference type="SAM" id="Phobius"/>
    </source>
</evidence>
<dbReference type="CTD" id="4541"/>
<name>A0A8X8M164_9COLE</name>
<evidence type="ECO:0000256" key="4">
    <source>
        <dbReference type="ARBA" id="ARBA00021095"/>
    </source>
</evidence>
<keyword evidence="9" id="KW-0249">Electron transport</keyword>
<dbReference type="PANTHER" id="PTHR11435">
    <property type="entry name" value="NADH UBIQUINONE OXIDOREDUCTASE SUBUNIT ND6"/>
    <property type="match status" value="1"/>
</dbReference>
<dbReference type="InterPro" id="IPR050269">
    <property type="entry name" value="ComplexI_Subunit6"/>
</dbReference>
<evidence type="ECO:0000256" key="9">
    <source>
        <dbReference type="ARBA" id="ARBA00022982"/>
    </source>
</evidence>
<evidence type="ECO:0000256" key="15">
    <source>
        <dbReference type="ARBA" id="ARBA00049551"/>
    </source>
</evidence>
<feature type="transmembrane region" description="Helical" evidence="16">
    <location>
        <begin position="130"/>
        <end position="154"/>
    </location>
</feature>
<dbReference type="GO" id="GO:0031966">
    <property type="term" value="C:mitochondrial membrane"/>
    <property type="evidence" value="ECO:0007669"/>
    <property type="project" value="UniProtKB-SubCell"/>
</dbReference>
<keyword evidence="5" id="KW-0813">Transport</keyword>
<evidence type="ECO:0000256" key="2">
    <source>
        <dbReference type="ARBA" id="ARBA00005698"/>
    </source>
</evidence>
<dbReference type="EMBL" id="MW822596">
    <property type="protein sequence ID" value="URW97765.1"/>
    <property type="molecule type" value="Genomic_DNA"/>
</dbReference>
<organism evidence="17">
    <name type="scientific">Agrilus ornatus</name>
    <dbReference type="NCBI Taxonomy" id="2951065"/>
    <lineage>
        <taxon>Eukaryota</taxon>
        <taxon>Metazoa</taxon>
        <taxon>Ecdysozoa</taxon>
        <taxon>Arthropoda</taxon>
        <taxon>Hexapoda</taxon>
        <taxon>Insecta</taxon>
        <taxon>Pterygota</taxon>
        <taxon>Neoptera</taxon>
        <taxon>Endopterygota</taxon>
        <taxon>Coleoptera</taxon>
        <taxon>Polyphaga</taxon>
        <taxon>Elateriformia</taxon>
        <taxon>Buprestoidea</taxon>
        <taxon>Buprestidae</taxon>
        <taxon>Agrilinae</taxon>
        <taxon>Agrilus</taxon>
    </lineage>
</organism>
<evidence type="ECO:0000256" key="11">
    <source>
        <dbReference type="ARBA" id="ARBA00023027"/>
    </source>
</evidence>
<evidence type="ECO:0000256" key="10">
    <source>
        <dbReference type="ARBA" id="ARBA00022989"/>
    </source>
</evidence>
<reference evidence="17" key="1">
    <citation type="submission" date="2021-03" db="EMBL/GenBank/DDBJ databases">
        <title>The complete mitochondrial genome of the jewel beetle Agrilus ornatus Deyrolle, 1864 (Coleoptera: Buprestidae).</title>
        <authorList>
            <person name="Zhiyi W."/>
            <person name="Hongwei T."/>
            <person name="Qian L."/>
        </authorList>
    </citation>
    <scope>NUCLEOTIDE SEQUENCE</scope>
</reference>
<dbReference type="GO" id="GO:0008137">
    <property type="term" value="F:NADH dehydrogenase (ubiquinone) activity"/>
    <property type="evidence" value="ECO:0007669"/>
    <property type="project" value="UniProtKB-EC"/>
</dbReference>
<evidence type="ECO:0000256" key="13">
    <source>
        <dbReference type="ARBA" id="ARBA00023136"/>
    </source>
</evidence>
<proteinExistence type="inferred from homology"/>
<keyword evidence="13 16" id="KW-0472">Membrane</keyword>
<evidence type="ECO:0000256" key="5">
    <source>
        <dbReference type="ARBA" id="ARBA00022448"/>
    </source>
</evidence>
<geneLocation type="mitochondrion" evidence="17"/>
<feature type="transmembrane region" description="Helical" evidence="16">
    <location>
        <begin position="78"/>
        <end position="100"/>
    </location>
</feature>
<sequence>MLIIMILSILISLMFFFTKHPLSMGFNLLLQTVIMALMAGLLNINFWYSFILFLIMVGGMLILFIYMTSVASNEKFKFSTEIFGVMLIILTMLMTINLIADPMSYIKETLTVMTDLEMSPNMWTLSLNKFLTYPLNMLLLLMMSYLFLTLVAVVKITEIKSGPLRTFKKH</sequence>
<comment type="subcellular location">
    <subcellularLocation>
        <location evidence="1">Mitochondrion membrane</location>
        <topology evidence="1">Multi-pass membrane protein</topology>
    </subcellularLocation>
</comment>
<comment type="similarity">
    <text evidence="2">Belongs to the complex I subunit 6 family.</text>
</comment>
<dbReference type="EC" id="7.1.1.2" evidence="3"/>
<protein>
    <recommendedName>
        <fullName evidence="4">NADH-ubiquinone oxidoreductase chain 6</fullName>
        <ecNumber evidence="3">7.1.1.2</ecNumber>
    </recommendedName>
    <alternativeName>
        <fullName evidence="14">NADH dehydrogenase subunit 6</fullName>
    </alternativeName>
</protein>
<gene>
    <name evidence="17" type="primary">ND6</name>
</gene>
<evidence type="ECO:0000256" key="6">
    <source>
        <dbReference type="ARBA" id="ARBA00022660"/>
    </source>
</evidence>
<evidence type="ECO:0000256" key="7">
    <source>
        <dbReference type="ARBA" id="ARBA00022692"/>
    </source>
</evidence>
<evidence type="ECO:0000256" key="14">
    <source>
        <dbReference type="ARBA" id="ARBA00031019"/>
    </source>
</evidence>
<keyword evidence="12 17" id="KW-0496">Mitochondrion</keyword>
<keyword evidence="11" id="KW-0520">NAD</keyword>
<keyword evidence="6" id="KW-0679">Respiratory chain</keyword>
<dbReference type="PANTHER" id="PTHR11435:SF1">
    <property type="entry name" value="NADH-UBIQUINONE OXIDOREDUCTASE CHAIN 6"/>
    <property type="match status" value="1"/>
</dbReference>
<dbReference type="GeneID" id="72861329"/>
<keyword evidence="7 16" id="KW-0812">Transmembrane</keyword>